<comment type="caution">
    <text evidence="1">The sequence shown here is derived from an EMBL/GenBank/DDBJ whole genome shotgun (WGS) entry which is preliminary data.</text>
</comment>
<evidence type="ECO:0008006" key="3">
    <source>
        <dbReference type="Google" id="ProtNLM"/>
    </source>
</evidence>
<name>A0A2W5TJ06_9BACT</name>
<dbReference type="PROSITE" id="PS51257">
    <property type="entry name" value="PROKAR_LIPOPROTEIN"/>
    <property type="match status" value="1"/>
</dbReference>
<dbReference type="EMBL" id="QFQP01000005">
    <property type="protein sequence ID" value="PZR15530.1"/>
    <property type="molecule type" value="Genomic_DNA"/>
</dbReference>
<dbReference type="Proteomes" id="UP000249061">
    <property type="component" value="Unassembled WGS sequence"/>
</dbReference>
<gene>
    <name evidence="1" type="ORF">DI536_08760</name>
</gene>
<organism evidence="1 2">
    <name type="scientific">Archangium gephyra</name>
    <dbReference type="NCBI Taxonomy" id="48"/>
    <lineage>
        <taxon>Bacteria</taxon>
        <taxon>Pseudomonadati</taxon>
        <taxon>Myxococcota</taxon>
        <taxon>Myxococcia</taxon>
        <taxon>Myxococcales</taxon>
        <taxon>Cystobacterineae</taxon>
        <taxon>Archangiaceae</taxon>
        <taxon>Archangium</taxon>
    </lineage>
</organism>
<dbReference type="AlphaFoldDB" id="A0A2W5TJ06"/>
<evidence type="ECO:0000313" key="1">
    <source>
        <dbReference type="EMBL" id="PZR15530.1"/>
    </source>
</evidence>
<reference evidence="1 2" key="1">
    <citation type="submission" date="2017-08" db="EMBL/GenBank/DDBJ databases">
        <title>Infants hospitalized years apart are colonized by the same room-sourced microbial strains.</title>
        <authorList>
            <person name="Brooks B."/>
            <person name="Olm M.R."/>
            <person name="Firek B.A."/>
            <person name="Baker R."/>
            <person name="Thomas B.C."/>
            <person name="Morowitz M.J."/>
            <person name="Banfield J.F."/>
        </authorList>
    </citation>
    <scope>NUCLEOTIDE SEQUENCE [LARGE SCALE GENOMIC DNA]</scope>
    <source>
        <strain evidence="1">S2_003_000_R2_14</strain>
    </source>
</reference>
<evidence type="ECO:0000313" key="2">
    <source>
        <dbReference type="Proteomes" id="UP000249061"/>
    </source>
</evidence>
<protein>
    <recommendedName>
        <fullName evidence="3">Dickkopf N-terminal cysteine-rich domain-containing protein</fullName>
    </recommendedName>
</protein>
<sequence>MSRWSALSLVLLAGCEGLPAESYCREVTRAECEASKRCGLLSQSVDCARPLVSYDCLFQYRAALDAGTLEYDPKAGQKCVDDVRASTQCIGGRFVIPSCRDVLVGQGAEGEPCGTCGAGLACVRNSTTDCGVCTRVDTPTLIPSKRGEPCVSPQVDGIGCELDSWCGAADGGSVCLPRAALGEGCMTSTCVLGAWCKEGVCAPLTAFGQACSDASCEGGLTCVDGTCDMPLGVGVGCSANSECASGLCLDGTCAVGRPLKSPCSEEAPCQPGLHCVEGTCAPLPVHGEACSGQCGALGQCIDGVCFDATLQVCR</sequence>
<proteinExistence type="predicted"/>
<accession>A0A2W5TJ06</accession>